<name>A0ABT5CKK3_9BACT</name>
<evidence type="ECO:0000313" key="2">
    <source>
        <dbReference type="EMBL" id="MDC0685612.1"/>
    </source>
</evidence>
<feature type="region of interest" description="Disordered" evidence="1">
    <location>
        <begin position="225"/>
        <end position="277"/>
    </location>
</feature>
<accession>A0ABT5CKK3</accession>
<gene>
    <name evidence="2" type="ORF">POL72_48360</name>
</gene>
<keyword evidence="3" id="KW-1185">Reference proteome</keyword>
<reference evidence="2 3" key="1">
    <citation type="submission" date="2023-01" db="EMBL/GenBank/DDBJ databases">
        <title>Minimal conservation of predation-associated metabolite biosynthetic gene clusters underscores biosynthetic potential of Myxococcota including descriptions for ten novel species: Archangium lansinium sp. nov., Myxococcus landrumus sp. nov., Nannocystis bai.</title>
        <authorList>
            <person name="Ahearne A."/>
            <person name="Stevens C."/>
            <person name="Dowd S."/>
        </authorList>
    </citation>
    <scope>NUCLEOTIDE SEQUENCE [LARGE SCALE GENOMIC DNA]</scope>
    <source>
        <strain evidence="2 3">WIWO2</strain>
    </source>
</reference>
<evidence type="ECO:0000313" key="3">
    <source>
        <dbReference type="Proteomes" id="UP001217485"/>
    </source>
</evidence>
<feature type="region of interest" description="Disordered" evidence="1">
    <location>
        <begin position="87"/>
        <end position="114"/>
    </location>
</feature>
<comment type="caution">
    <text evidence="2">The sequence shown here is derived from an EMBL/GenBank/DDBJ whole genome shotgun (WGS) entry which is preliminary data.</text>
</comment>
<feature type="compositionally biased region" description="Basic and acidic residues" evidence="1">
    <location>
        <begin position="268"/>
        <end position="277"/>
    </location>
</feature>
<proteinExistence type="predicted"/>
<organism evidence="2 3">
    <name type="scientific">Sorangium atrum</name>
    <dbReference type="NCBI Taxonomy" id="2995308"/>
    <lineage>
        <taxon>Bacteria</taxon>
        <taxon>Pseudomonadati</taxon>
        <taxon>Myxococcota</taxon>
        <taxon>Polyangia</taxon>
        <taxon>Polyangiales</taxon>
        <taxon>Polyangiaceae</taxon>
        <taxon>Sorangium</taxon>
    </lineage>
</organism>
<sequence length="376" mass="40080">MPAAPQFAYRVKYGGRGGTHRVMTPVELLARLAALVLPPRVPLVIYHGVLARHSKWRTAVVPKPPGVVHAHDLPASGSGTVKCDAATPALMQPPTPKRAAPVPVPPRAERTSAPGGAAVPFSPQTFSSPPLAAAPAGPAVMPAACCAVAAVAGDVVITDFGISVRHLDRLLGGLLLATSPRIAWAKLIRRTFGLDAHRCAHCAGRLRLLAAITEKATARKILEHLGLPADPTSPRSQTRDPDDPASWMDGAAKLRAATRPPTVTRPDAGTRRTCGREARRRPRLNELNLGGAYSRVVTADPNGTRLPVKITRFFWMARPRRGCGVRLTGWAGQISSSLREVGRAPYPPERWKEERTGLAARDWVAYNAGLDGADAC</sequence>
<dbReference type="Proteomes" id="UP001217485">
    <property type="component" value="Unassembled WGS sequence"/>
</dbReference>
<dbReference type="EMBL" id="JAQNDK010000007">
    <property type="protein sequence ID" value="MDC0685612.1"/>
    <property type="molecule type" value="Genomic_DNA"/>
</dbReference>
<protein>
    <submittedName>
        <fullName evidence="2">Transposase</fullName>
    </submittedName>
</protein>
<feature type="compositionally biased region" description="Pro residues" evidence="1">
    <location>
        <begin position="91"/>
        <end position="106"/>
    </location>
</feature>
<evidence type="ECO:0000256" key="1">
    <source>
        <dbReference type="SAM" id="MobiDB-lite"/>
    </source>
</evidence>